<evidence type="ECO:0000313" key="1">
    <source>
        <dbReference type="EMBL" id="CAB4052769.1"/>
    </source>
</evidence>
<protein>
    <submittedName>
        <fullName evidence="1">Uncharacterized protein</fullName>
    </submittedName>
</protein>
<accession>A0A6J5KEV1</accession>
<dbReference type="EMBL" id="CADILN010000018">
    <property type="protein sequence ID" value="CAB4052769.1"/>
    <property type="molecule type" value="Genomic_DNA"/>
</dbReference>
<sequence>MTYEQALHNARTNVSEMMVRQQYGDDAVDGMLEVFQKAAAENPVFGAQLAQQRHPWQWMFGQAKRIKAMEEIGSDPVGSVAITDAGMLRDHTE</sequence>
<dbReference type="RefSeq" id="WP_041746935.1">
    <property type="nucleotide sequence ID" value="NZ_CADILN010000018.1"/>
</dbReference>
<organism evidence="1 2">
    <name type="scientific">Paraburkholderia phenoliruptrix</name>
    <dbReference type="NCBI Taxonomy" id="252970"/>
    <lineage>
        <taxon>Bacteria</taxon>
        <taxon>Pseudomonadati</taxon>
        <taxon>Pseudomonadota</taxon>
        <taxon>Betaproteobacteria</taxon>
        <taxon>Burkholderiales</taxon>
        <taxon>Burkholderiaceae</taxon>
        <taxon>Paraburkholderia</taxon>
    </lineage>
</organism>
<reference evidence="1 2" key="1">
    <citation type="submission" date="2020-04" db="EMBL/GenBank/DDBJ databases">
        <authorList>
            <person name="De Canck E."/>
        </authorList>
    </citation>
    <scope>NUCLEOTIDE SEQUENCE [LARGE SCALE GENOMIC DNA]</scope>
    <source>
        <strain evidence="1 2">LMG 9964</strain>
    </source>
</reference>
<dbReference type="AlphaFoldDB" id="A0A6J5KEV1"/>
<dbReference type="Proteomes" id="UP000494102">
    <property type="component" value="Unassembled WGS sequence"/>
</dbReference>
<dbReference type="GeneID" id="27801427"/>
<name>A0A6J5KEV1_9BURK</name>
<gene>
    <name evidence="1" type="ORF">LMG9964_06459</name>
</gene>
<evidence type="ECO:0000313" key="2">
    <source>
        <dbReference type="Proteomes" id="UP000494102"/>
    </source>
</evidence>
<proteinExistence type="predicted"/>